<feature type="compositionally biased region" description="Basic residues" evidence="1">
    <location>
        <begin position="234"/>
        <end position="259"/>
    </location>
</feature>
<sequence>MSGKRRKGDDDKYYPFSDESEADSYNPIDRDAYVRKEDVGVPVPPVPSRGLVRESGRQIKPPTNMQQLHRDTEDIHNILPSIKESVDGIVVQAMRQMEEIHNRQYGSLLNPGQLSQEAEQSIADLQQIKLSLVSAVERIRQLNEYMERAQEDIYGKLSQTIYANYSLGQTTSQNILGQLEKGSIKFDGLDPYVQRVVRKSIHPLQLQDLITRGIITKDMDEEEEETTSSSGRGGKTKGRQQQKNKTRKKNKRQRSKVIR</sequence>
<name>A0A6C0E5T8_9ZZZZ</name>
<feature type="region of interest" description="Disordered" evidence="1">
    <location>
        <begin position="1"/>
        <end position="29"/>
    </location>
</feature>
<dbReference type="AlphaFoldDB" id="A0A6C0E5T8"/>
<dbReference type="EMBL" id="MN739736">
    <property type="protein sequence ID" value="QHT24001.1"/>
    <property type="molecule type" value="Genomic_DNA"/>
</dbReference>
<protein>
    <submittedName>
        <fullName evidence="2">Uncharacterized protein</fullName>
    </submittedName>
</protein>
<proteinExistence type="predicted"/>
<evidence type="ECO:0000256" key="1">
    <source>
        <dbReference type="SAM" id="MobiDB-lite"/>
    </source>
</evidence>
<organism evidence="2">
    <name type="scientific">viral metagenome</name>
    <dbReference type="NCBI Taxonomy" id="1070528"/>
    <lineage>
        <taxon>unclassified sequences</taxon>
        <taxon>metagenomes</taxon>
        <taxon>organismal metagenomes</taxon>
    </lineage>
</organism>
<accession>A0A6C0E5T8</accession>
<evidence type="ECO:0000313" key="2">
    <source>
        <dbReference type="EMBL" id="QHT24001.1"/>
    </source>
</evidence>
<feature type="region of interest" description="Disordered" evidence="1">
    <location>
        <begin position="217"/>
        <end position="259"/>
    </location>
</feature>
<reference evidence="2" key="1">
    <citation type="journal article" date="2020" name="Nature">
        <title>Giant virus diversity and host interactions through global metagenomics.</title>
        <authorList>
            <person name="Schulz F."/>
            <person name="Roux S."/>
            <person name="Paez-Espino D."/>
            <person name="Jungbluth S."/>
            <person name="Walsh D.A."/>
            <person name="Denef V.J."/>
            <person name="McMahon K.D."/>
            <person name="Konstantinidis K.T."/>
            <person name="Eloe-Fadrosh E.A."/>
            <person name="Kyrpides N.C."/>
            <person name="Woyke T."/>
        </authorList>
    </citation>
    <scope>NUCLEOTIDE SEQUENCE</scope>
    <source>
        <strain evidence="2">GVMAG-M-3300023179-132</strain>
    </source>
</reference>